<dbReference type="HAMAP" id="MF_00131">
    <property type="entry name" value="Trp_synth_alpha"/>
    <property type="match status" value="1"/>
</dbReference>
<dbReference type="EMBL" id="JAVRIF010000007">
    <property type="protein sequence ID" value="MDT0604552.1"/>
    <property type="molecule type" value="Genomic_DNA"/>
</dbReference>
<keyword evidence="4 8" id="KW-0822">Tryptophan biosynthesis</keyword>
<comment type="similarity">
    <text evidence="8 9">Belongs to the TrpA family.</text>
</comment>
<proteinExistence type="inferred from homology"/>
<dbReference type="Proteomes" id="UP001266357">
    <property type="component" value="Unassembled WGS sequence"/>
</dbReference>
<evidence type="ECO:0000256" key="9">
    <source>
        <dbReference type="RuleBase" id="RU003662"/>
    </source>
</evidence>
<keyword evidence="6 8" id="KW-0456">Lyase</keyword>
<dbReference type="InterPro" id="IPR002028">
    <property type="entry name" value="Trp_synthase_suA"/>
</dbReference>
<organism evidence="10 11">
    <name type="scientific">Thalassotalea castellviae</name>
    <dbReference type="NCBI Taxonomy" id="3075612"/>
    <lineage>
        <taxon>Bacteria</taxon>
        <taxon>Pseudomonadati</taxon>
        <taxon>Pseudomonadota</taxon>
        <taxon>Gammaproteobacteria</taxon>
        <taxon>Alteromonadales</taxon>
        <taxon>Colwelliaceae</taxon>
        <taxon>Thalassotalea</taxon>
    </lineage>
</organism>
<dbReference type="PANTHER" id="PTHR43406:SF1">
    <property type="entry name" value="TRYPTOPHAN SYNTHASE ALPHA CHAIN, CHLOROPLASTIC"/>
    <property type="match status" value="1"/>
</dbReference>
<dbReference type="Gene3D" id="3.20.20.70">
    <property type="entry name" value="Aldolase class I"/>
    <property type="match status" value="1"/>
</dbReference>
<evidence type="ECO:0000313" key="11">
    <source>
        <dbReference type="Proteomes" id="UP001266357"/>
    </source>
</evidence>
<dbReference type="InterPro" id="IPR011060">
    <property type="entry name" value="RibuloseP-bd_barrel"/>
</dbReference>
<comment type="caution">
    <text evidence="10">The sequence shown here is derived from an EMBL/GenBank/DDBJ whole genome shotgun (WGS) entry which is preliminary data.</text>
</comment>
<keyword evidence="11" id="KW-1185">Reference proteome</keyword>
<evidence type="ECO:0000313" key="10">
    <source>
        <dbReference type="EMBL" id="MDT0604552.1"/>
    </source>
</evidence>
<dbReference type="InterPro" id="IPR013785">
    <property type="entry name" value="Aldolase_TIM"/>
</dbReference>
<protein>
    <recommendedName>
        <fullName evidence="8">Tryptophan synthase alpha chain</fullName>
        <ecNumber evidence="8">4.2.1.20</ecNumber>
    </recommendedName>
</protein>
<keyword evidence="3 8" id="KW-0028">Amino-acid biosynthesis</keyword>
<reference evidence="10 11" key="1">
    <citation type="submission" date="2023-09" db="EMBL/GenBank/DDBJ databases">
        <authorList>
            <person name="Rey-Velasco X."/>
        </authorList>
    </citation>
    <scope>NUCLEOTIDE SEQUENCE [LARGE SCALE GENOMIC DNA]</scope>
    <source>
        <strain evidence="10 11">W431</strain>
    </source>
</reference>
<dbReference type="RefSeq" id="WP_311582838.1">
    <property type="nucleotide sequence ID" value="NZ_JAVRIF010000007.1"/>
</dbReference>
<dbReference type="NCBIfam" id="TIGR00262">
    <property type="entry name" value="trpA"/>
    <property type="match status" value="1"/>
</dbReference>
<dbReference type="SUPFAM" id="SSF51366">
    <property type="entry name" value="Ribulose-phoshate binding barrel"/>
    <property type="match status" value="1"/>
</dbReference>
<evidence type="ECO:0000256" key="7">
    <source>
        <dbReference type="ARBA" id="ARBA00049047"/>
    </source>
</evidence>
<comment type="pathway">
    <text evidence="1 8">Amino-acid biosynthesis; L-tryptophan biosynthesis; L-tryptophan from chorismate: step 5/5.</text>
</comment>
<evidence type="ECO:0000256" key="5">
    <source>
        <dbReference type="ARBA" id="ARBA00023141"/>
    </source>
</evidence>
<dbReference type="PANTHER" id="PTHR43406">
    <property type="entry name" value="TRYPTOPHAN SYNTHASE, ALPHA CHAIN"/>
    <property type="match status" value="1"/>
</dbReference>
<dbReference type="EC" id="4.2.1.20" evidence="8"/>
<accession>A0ABU3A304</accession>
<evidence type="ECO:0000256" key="8">
    <source>
        <dbReference type="HAMAP-Rule" id="MF_00131"/>
    </source>
</evidence>
<sequence>MTQSTVDITNKPGQRYLDCFATLAEKNEGAFIPFVAIGDPNPEQSLAIIKTLIDAGADALELGIPFSDPSADGITIQEAGKRALATGTNTDVCIDILKQVREYAPHIPIGLLLYGNLVFARGIDKFYQDMADAGVDSVLIADLPIRESEKFRQAALAANVAPIFIAPPNASDETLKKVSSFSHGYTYVLSRAGVTGVDVVESKQSKKSTSTLANELIATLKSYQAAPAVIGFGISQPQQVKDALNAGASGAISGSAVVKIIENNLADHDAMLTALNQFVSQMKAATLR</sequence>
<feature type="active site" description="Proton acceptor" evidence="8">
    <location>
        <position position="61"/>
    </location>
</feature>
<comment type="subunit">
    <text evidence="2 8">Tetramer of two alpha and two beta chains.</text>
</comment>
<dbReference type="GO" id="GO:0004834">
    <property type="term" value="F:tryptophan synthase activity"/>
    <property type="evidence" value="ECO:0007669"/>
    <property type="project" value="UniProtKB-EC"/>
</dbReference>
<keyword evidence="5 8" id="KW-0057">Aromatic amino acid biosynthesis</keyword>
<evidence type="ECO:0000256" key="3">
    <source>
        <dbReference type="ARBA" id="ARBA00022605"/>
    </source>
</evidence>
<gene>
    <name evidence="8 10" type="primary">trpA</name>
    <name evidence="10" type="ORF">RM573_13160</name>
</gene>
<comment type="function">
    <text evidence="8">The alpha subunit is responsible for the aldol cleavage of indoleglycerol phosphate to indole and glyceraldehyde 3-phosphate.</text>
</comment>
<feature type="active site" description="Proton acceptor" evidence="8">
    <location>
        <position position="72"/>
    </location>
</feature>
<dbReference type="Pfam" id="PF00290">
    <property type="entry name" value="Trp_syntA"/>
    <property type="match status" value="1"/>
</dbReference>
<evidence type="ECO:0000256" key="4">
    <source>
        <dbReference type="ARBA" id="ARBA00022822"/>
    </source>
</evidence>
<name>A0ABU3A304_9GAMM</name>
<comment type="catalytic activity">
    <reaction evidence="7 8">
        <text>(1S,2R)-1-C-(indol-3-yl)glycerol 3-phosphate + L-serine = D-glyceraldehyde 3-phosphate + L-tryptophan + H2O</text>
        <dbReference type="Rhea" id="RHEA:10532"/>
        <dbReference type="ChEBI" id="CHEBI:15377"/>
        <dbReference type="ChEBI" id="CHEBI:33384"/>
        <dbReference type="ChEBI" id="CHEBI:57912"/>
        <dbReference type="ChEBI" id="CHEBI:58866"/>
        <dbReference type="ChEBI" id="CHEBI:59776"/>
        <dbReference type="EC" id="4.2.1.20"/>
    </reaction>
</comment>
<evidence type="ECO:0000256" key="1">
    <source>
        <dbReference type="ARBA" id="ARBA00004733"/>
    </source>
</evidence>
<evidence type="ECO:0000256" key="2">
    <source>
        <dbReference type="ARBA" id="ARBA00011270"/>
    </source>
</evidence>
<dbReference type="CDD" id="cd04724">
    <property type="entry name" value="Tryptophan_synthase_alpha"/>
    <property type="match status" value="1"/>
</dbReference>
<evidence type="ECO:0000256" key="6">
    <source>
        <dbReference type="ARBA" id="ARBA00023239"/>
    </source>
</evidence>